<evidence type="ECO:0000313" key="3">
    <source>
        <dbReference type="Proteomes" id="UP000007800"/>
    </source>
</evidence>
<gene>
    <name evidence="2" type="ORF">Pmar_PMAR001376</name>
</gene>
<protein>
    <recommendedName>
        <fullName evidence="1">Reverse transcriptase domain-containing protein</fullName>
    </recommendedName>
</protein>
<dbReference type="PANTHER" id="PTHR19446">
    <property type="entry name" value="REVERSE TRANSCRIPTASES"/>
    <property type="match status" value="1"/>
</dbReference>
<dbReference type="CDD" id="cd01650">
    <property type="entry name" value="RT_nLTR_like"/>
    <property type="match status" value="1"/>
</dbReference>
<dbReference type="AlphaFoldDB" id="C5KJJ2"/>
<dbReference type="Pfam" id="PF00078">
    <property type="entry name" value="RVT_1"/>
    <property type="match status" value="1"/>
</dbReference>
<evidence type="ECO:0000259" key="1">
    <source>
        <dbReference type="Pfam" id="PF00078"/>
    </source>
</evidence>
<keyword evidence="3" id="KW-1185">Reference proteome</keyword>
<reference evidence="2 3" key="1">
    <citation type="submission" date="2008-07" db="EMBL/GenBank/DDBJ databases">
        <authorList>
            <person name="El-Sayed N."/>
            <person name="Caler E."/>
            <person name="Inman J."/>
            <person name="Amedeo P."/>
            <person name="Hass B."/>
            <person name="Wortman J."/>
        </authorList>
    </citation>
    <scope>NUCLEOTIDE SEQUENCE [LARGE SCALE GENOMIC DNA]</scope>
    <source>
        <strain evidence="3">ATCC 50983 / TXsc</strain>
    </source>
</reference>
<sequence length="312" mass="34536">MRKLDGVKSCPGKPWFSASHVGAAVSEKRLKWKAFLSRKTPEAFKSYREARSNIENAEAQHAVGDVKRLINELKSGLGFTLTHRRHDLLSPQVFASHFTQLFAPKTCTLPALEPVDLPIERTGGDDITLDEVKDSLCSMDNGKAPGANGVLTSALKAGGEHCLRILHRLCKEWWSEPETIPRALGHSIIIPFYKKGDRKVAGNYRGINLLDHIGKVYSGVLGQRLKPLAESFVGEKQFGFLPAKGTLDAVHVLRRYLKAAFDKVPRPAIWRALRLAGCDEKLISAIESLHHMGTRQGCRIAPLLFIIFMGNG</sequence>
<dbReference type="EMBL" id="GG673606">
    <property type="protein sequence ID" value="EER15326.1"/>
    <property type="molecule type" value="Genomic_DNA"/>
</dbReference>
<dbReference type="InterPro" id="IPR000477">
    <property type="entry name" value="RT_dom"/>
</dbReference>
<dbReference type="SUPFAM" id="SSF56672">
    <property type="entry name" value="DNA/RNA polymerases"/>
    <property type="match status" value="1"/>
</dbReference>
<name>C5KJJ2_PERM5</name>
<organism evidence="3">
    <name type="scientific">Perkinsus marinus (strain ATCC 50983 / TXsc)</name>
    <dbReference type="NCBI Taxonomy" id="423536"/>
    <lineage>
        <taxon>Eukaryota</taxon>
        <taxon>Sar</taxon>
        <taxon>Alveolata</taxon>
        <taxon>Perkinsozoa</taxon>
        <taxon>Perkinsea</taxon>
        <taxon>Perkinsida</taxon>
        <taxon>Perkinsidae</taxon>
        <taxon>Perkinsus</taxon>
    </lineage>
</organism>
<dbReference type="InterPro" id="IPR043502">
    <property type="entry name" value="DNA/RNA_pol_sf"/>
</dbReference>
<feature type="domain" description="Reverse transcriptase" evidence="1">
    <location>
        <begin position="196"/>
        <end position="310"/>
    </location>
</feature>
<dbReference type="InParanoid" id="C5KJJ2"/>
<accession>C5KJJ2</accession>
<proteinExistence type="predicted"/>
<dbReference type="RefSeq" id="XP_002783530.1">
    <property type="nucleotide sequence ID" value="XM_002783484.1"/>
</dbReference>
<evidence type="ECO:0000313" key="2">
    <source>
        <dbReference type="EMBL" id="EER15326.1"/>
    </source>
</evidence>
<dbReference type="OrthoDB" id="413843at2759"/>
<dbReference type="GeneID" id="9046055"/>
<dbReference type="Proteomes" id="UP000007800">
    <property type="component" value="Unassembled WGS sequence"/>
</dbReference>